<evidence type="ECO:0000256" key="2">
    <source>
        <dbReference type="ARBA" id="ARBA00008914"/>
    </source>
</evidence>
<evidence type="ECO:0000256" key="1">
    <source>
        <dbReference type="ARBA" id="ARBA00004162"/>
    </source>
</evidence>
<gene>
    <name evidence="10" type="ORF">SAMN05444406_10142</name>
</gene>
<sequence length="264" mass="30013">MRESRRAKKSTGGFPEWFVTYSDMVTLLLTFFVAIYSFSVIDMQKWQSLIESLSGNIGVLDGGTSLEGLPRVGSQNSRIDLEQLSGDKNKGKKEEQKSAGRVDPFLKLYEEMGEYIVQNEIPAQLELSPTQTEILIRFKDYVLFDVGKAELKPEAKEILDKIAKILLNYIDQIDRVRVEGHTDTQPINTIFYPTNWELSADRAIKVVRYFQEKHGIPGNKLSGEGYGEYYPIAPNQTEEGRAKNRRVDVQIVKAIKADNIQTIE</sequence>
<protein>
    <submittedName>
        <fullName evidence="10">Chemotaxis protein MotB</fullName>
    </submittedName>
</protein>
<evidence type="ECO:0000256" key="7">
    <source>
        <dbReference type="PROSITE-ProRule" id="PRU00473"/>
    </source>
</evidence>
<dbReference type="GO" id="GO:0005886">
    <property type="term" value="C:plasma membrane"/>
    <property type="evidence" value="ECO:0007669"/>
    <property type="project" value="UniProtKB-SubCell"/>
</dbReference>
<evidence type="ECO:0000256" key="5">
    <source>
        <dbReference type="ARBA" id="ARBA00022989"/>
    </source>
</evidence>
<proteinExistence type="inferred from homology"/>
<dbReference type="AlphaFoldDB" id="A0A1I5RM49"/>
<evidence type="ECO:0000256" key="4">
    <source>
        <dbReference type="ARBA" id="ARBA00022692"/>
    </source>
</evidence>
<dbReference type="InterPro" id="IPR025713">
    <property type="entry name" value="MotB-like_N_dom"/>
</dbReference>
<keyword evidence="3" id="KW-1003">Cell membrane</keyword>
<name>A0A1I5RM49_9FIRM</name>
<dbReference type="InterPro" id="IPR036737">
    <property type="entry name" value="OmpA-like_sf"/>
</dbReference>
<keyword evidence="4 8" id="KW-0812">Transmembrane</keyword>
<dbReference type="InterPro" id="IPR050330">
    <property type="entry name" value="Bact_OuterMem_StrucFunc"/>
</dbReference>
<dbReference type="SUPFAM" id="SSF103088">
    <property type="entry name" value="OmpA-like"/>
    <property type="match status" value="1"/>
</dbReference>
<dbReference type="CDD" id="cd07185">
    <property type="entry name" value="OmpA_C-like"/>
    <property type="match status" value="1"/>
</dbReference>
<feature type="transmembrane region" description="Helical" evidence="8">
    <location>
        <begin position="21"/>
        <end position="41"/>
    </location>
</feature>
<dbReference type="OrthoDB" id="9815217at2"/>
<accession>A0A1I5RM49</accession>
<keyword evidence="11" id="KW-1185">Reference proteome</keyword>
<evidence type="ECO:0000259" key="9">
    <source>
        <dbReference type="PROSITE" id="PS51123"/>
    </source>
</evidence>
<dbReference type="InterPro" id="IPR006665">
    <property type="entry name" value="OmpA-like"/>
</dbReference>
<evidence type="ECO:0000313" key="10">
    <source>
        <dbReference type="EMBL" id="SFP59622.1"/>
    </source>
</evidence>
<dbReference type="PANTHER" id="PTHR30329">
    <property type="entry name" value="STATOR ELEMENT OF FLAGELLAR MOTOR COMPLEX"/>
    <property type="match status" value="1"/>
</dbReference>
<evidence type="ECO:0000256" key="8">
    <source>
        <dbReference type="SAM" id="Phobius"/>
    </source>
</evidence>
<organism evidence="10 11">
    <name type="scientific">Caldicoprobacter faecalis</name>
    <dbReference type="NCBI Taxonomy" id="937334"/>
    <lineage>
        <taxon>Bacteria</taxon>
        <taxon>Bacillati</taxon>
        <taxon>Bacillota</taxon>
        <taxon>Clostridia</taxon>
        <taxon>Caldicoprobacterales</taxon>
        <taxon>Caldicoprobacteraceae</taxon>
        <taxon>Caldicoprobacter</taxon>
    </lineage>
</organism>
<evidence type="ECO:0000313" key="11">
    <source>
        <dbReference type="Proteomes" id="UP000198577"/>
    </source>
</evidence>
<evidence type="ECO:0000256" key="6">
    <source>
        <dbReference type="ARBA" id="ARBA00023136"/>
    </source>
</evidence>
<comment type="subcellular location">
    <subcellularLocation>
        <location evidence="1">Cell membrane</location>
        <topology evidence="1">Single-pass membrane protein</topology>
    </subcellularLocation>
</comment>
<dbReference type="STRING" id="937334.SAMN05444406_10142"/>
<evidence type="ECO:0000256" key="3">
    <source>
        <dbReference type="ARBA" id="ARBA00022475"/>
    </source>
</evidence>
<reference evidence="10 11" key="1">
    <citation type="submission" date="2016-10" db="EMBL/GenBank/DDBJ databases">
        <authorList>
            <person name="de Groot N.N."/>
        </authorList>
    </citation>
    <scope>NUCLEOTIDE SEQUENCE [LARGE SCALE GENOMIC DNA]</scope>
    <source>
        <strain evidence="10 11">DSM 20678</strain>
    </source>
</reference>
<keyword evidence="5 8" id="KW-1133">Transmembrane helix</keyword>
<dbReference type="EMBL" id="FOXR01000001">
    <property type="protein sequence ID" value="SFP59622.1"/>
    <property type="molecule type" value="Genomic_DNA"/>
</dbReference>
<dbReference type="PANTHER" id="PTHR30329:SF21">
    <property type="entry name" value="LIPOPROTEIN YIAD-RELATED"/>
    <property type="match status" value="1"/>
</dbReference>
<dbReference type="Proteomes" id="UP000198577">
    <property type="component" value="Unassembled WGS sequence"/>
</dbReference>
<keyword evidence="6 7" id="KW-0472">Membrane</keyword>
<dbReference type="Pfam" id="PF13677">
    <property type="entry name" value="MotB_plug"/>
    <property type="match status" value="1"/>
</dbReference>
<dbReference type="Gene3D" id="3.30.1330.60">
    <property type="entry name" value="OmpA-like domain"/>
    <property type="match status" value="1"/>
</dbReference>
<dbReference type="PROSITE" id="PS51123">
    <property type="entry name" value="OMPA_2"/>
    <property type="match status" value="1"/>
</dbReference>
<dbReference type="Pfam" id="PF00691">
    <property type="entry name" value="OmpA"/>
    <property type="match status" value="1"/>
</dbReference>
<comment type="similarity">
    <text evidence="2">Belongs to the MotB family.</text>
</comment>
<feature type="domain" description="OmpA-like" evidence="9">
    <location>
        <begin position="131"/>
        <end position="255"/>
    </location>
</feature>
<dbReference type="RefSeq" id="WP_092281782.1">
    <property type="nucleotide sequence ID" value="NZ_FOXR01000001.1"/>
</dbReference>